<dbReference type="Proteomes" id="UP000002215">
    <property type="component" value="Chromosome"/>
</dbReference>
<dbReference type="InterPro" id="IPR037053">
    <property type="entry name" value="Phage_tail_collar_dom_sf"/>
</dbReference>
<dbReference type="OrthoDB" id="9810174at2"/>
<evidence type="ECO:0000259" key="1">
    <source>
        <dbReference type="Pfam" id="PF07484"/>
    </source>
</evidence>
<evidence type="ECO:0000313" key="3">
    <source>
        <dbReference type="Proteomes" id="UP000002215"/>
    </source>
</evidence>
<dbReference type="SUPFAM" id="SSF88874">
    <property type="entry name" value="Receptor-binding domain of short tail fibre protein gp12"/>
    <property type="match status" value="1"/>
</dbReference>
<dbReference type="EMBL" id="CP001699">
    <property type="protein sequence ID" value="ACU62333.1"/>
    <property type="molecule type" value="Genomic_DNA"/>
</dbReference>
<dbReference type="Pfam" id="PF07484">
    <property type="entry name" value="Collar"/>
    <property type="match status" value="1"/>
</dbReference>
<dbReference type="Gene3D" id="3.90.1340.10">
    <property type="entry name" value="Phage tail collar domain"/>
    <property type="match status" value="1"/>
</dbReference>
<dbReference type="InterPro" id="IPR011083">
    <property type="entry name" value="Phage_tail_collar_dom"/>
</dbReference>
<feature type="domain" description="Phage tail collar" evidence="1">
    <location>
        <begin position="6"/>
        <end position="62"/>
    </location>
</feature>
<evidence type="ECO:0000313" key="2">
    <source>
        <dbReference type="EMBL" id="ACU62333.1"/>
    </source>
</evidence>
<protein>
    <submittedName>
        <fullName evidence="2">Tail Collar domain protein</fullName>
    </submittedName>
</protein>
<name>A0A979G806_CHIPD</name>
<sequence length="183" mass="19371">MENYLGEIRLFPYTQIPRGWVSCSGQTLPIAQNQALFALLGVYYGGNGTTNFMLPNLNGRAIVGTGQSTSGTNYNIGQASGTETVTLVTNNLPAHSHPVKVNVSYDQGSPNTNYFANANTPSSPTQPGQNTGTVNLFSPAVTPLVEMAPSVTSTGGGLPHANRMPYLTLIYCIATQGIFPSRN</sequence>
<reference evidence="2 3" key="2">
    <citation type="journal article" date="2010" name="Stand. Genomic Sci.">
        <title>Complete genome sequence of Chitinophaga pinensis type strain (UQM 2034).</title>
        <authorList>
            <person name="Glavina Del Rio T."/>
            <person name="Abt B."/>
            <person name="Spring S."/>
            <person name="Lapidus A."/>
            <person name="Nolan M."/>
            <person name="Tice H."/>
            <person name="Copeland A."/>
            <person name="Cheng J.F."/>
            <person name="Chen F."/>
            <person name="Bruce D."/>
            <person name="Goodwin L."/>
            <person name="Pitluck S."/>
            <person name="Ivanova N."/>
            <person name="Mavromatis K."/>
            <person name="Mikhailova N."/>
            <person name="Pati A."/>
            <person name="Chen A."/>
            <person name="Palaniappan K."/>
            <person name="Land M."/>
            <person name="Hauser L."/>
            <person name="Chang Y.J."/>
            <person name="Jeffries C.D."/>
            <person name="Chain P."/>
            <person name="Saunders E."/>
            <person name="Detter J.C."/>
            <person name="Brettin T."/>
            <person name="Rohde M."/>
            <person name="Goker M."/>
            <person name="Bristow J."/>
            <person name="Eisen J.A."/>
            <person name="Markowitz V."/>
            <person name="Hugenholtz P."/>
            <person name="Kyrpides N.C."/>
            <person name="Klenk H.P."/>
            <person name="Lucas S."/>
        </authorList>
    </citation>
    <scope>NUCLEOTIDE SEQUENCE [LARGE SCALE GENOMIC DNA]</scope>
    <source>
        <strain evidence="3">ATCC 43595 / DSM 2588 / LMG 13176 / NBRC 15968 / NCIMB 11800 / UQM 2034</strain>
    </source>
</reference>
<reference evidence="3" key="1">
    <citation type="submission" date="2009-08" db="EMBL/GenBank/DDBJ databases">
        <title>The complete genome of Chitinophaga pinensis DSM 2588.</title>
        <authorList>
            <consortium name="US DOE Joint Genome Institute (JGI-PGF)"/>
            <person name="Lucas S."/>
            <person name="Copeland A."/>
            <person name="Lapidus A."/>
            <person name="Glavina del Rio T."/>
            <person name="Dalin E."/>
            <person name="Tice H."/>
            <person name="Bruce D."/>
            <person name="Goodwin L."/>
            <person name="Pitluck S."/>
            <person name="Kyrpides N."/>
            <person name="Mavromatis K."/>
            <person name="Ivanova N."/>
            <person name="Mikhailova N."/>
            <person name="Sims D."/>
            <person name="Meinche L."/>
            <person name="Brettin T."/>
            <person name="Detter J.C."/>
            <person name="Han C."/>
            <person name="Larimer F."/>
            <person name="Land M."/>
            <person name="Hauser L."/>
            <person name="Markowitz V."/>
            <person name="Cheng J.-F."/>
            <person name="Hugenholtz P."/>
            <person name="Woyke T."/>
            <person name="Wu D."/>
            <person name="Spring S."/>
            <person name="Klenk H.-P."/>
            <person name="Eisen J.A."/>
        </authorList>
    </citation>
    <scope>NUCLEOTIDE SEQUENCE [LARGE SCALE GENOMIC DNA]</scope>
    <source>
        <strain evidence="3">ATCC 43595 / DSM 2588 / LMG 13176 / NBRC 15968 / NCIMB 11800 / UQM 2034</strain>
    </source>
</reference>
<dbReference type="RefSeq" id="WP_012792501.1">
    <property type="nucleotide sequence ID" value="NC_013132.1"/>
</dbReference>
<organism evidence="2 3">
    <name type="scientific">Chitinophaga pinensis (strain ATCC 43595 / DSM 2588 / LMG 13176 / NBRC 15968 / NCIMB 11800 / UQM 2034)</name>
    <dbReference type="NCBI Taxonomy" id="485918"/>
    <lineage>
        <taxon>Bacteria</taxon>
        <taxon>Pseudomonadati</taxon>
        <taxon>Bacteroidota</taxon>
        <taxon>Chitinophagia</taxon>
        <taxon>Chitinophagales</taxon>
        <taxon>Chitinophagaceae</taxon>
        <taxon>Chitinophaga</taxon>
    </lineage>
</organism>
<dbReference type="AlphaFoldDB" id="A0A979G806"/>
<dbReference type="KEGG" id="cpi:Cpin_4899"/>
<accession>A0A979G806</accession>
<proteinExistence type="predicted"/>
<gene>
    <name evidence="2" type="ordered locus">Cpin_4899</name>
</gene>